<gene>
    <name evidence="1" type="ORF">SAMN04488523_12122</name>
</gene>
<keyword evidence="2" id="KW-1185">Reference proteome</keyword>
<dbReference type="RefSeq" id="WP_093925362.1">
    <property type="nucleotide sequence ID" value="NZ_FOMW01000021.1"/>
</dbReference>
<name>A0A1I2GCL5_9RHOB</name>
<sequence>MTTKKGQGSNKRRLQDSVLVRMDAETYDFVVNRGRLLSVSNATVIRDLLISEFEHSGASPSVKRKRGNNRRPSAQILRGLEFLAAINRVGNNFNQAMRDINTARKAGDIDPFLYRELMSKLDKLAITMAIVKNAITGDLVDDEDDAA</sequence>
<dbReference type="Proteomes" id="UP000198977">
    <property type="component" value="Unassembled WGS sequence"/>
</dbReference>
<dbReference type="EMBL" id="FOMW01000021">
    <property type="protein sequence ID" value="SFF14740.1"/>
    <property type="molecule type" value="Genomic_DNA"/>
</dbReference>
<accession>A0A1I2GCL5</accession>
<reference evidence="1 2" key="1">
    <citation type="submission" date="2016-10" db="EMBL/GenBank/DDBJ databases">
        <authorList>
            <person name="de Groot N.N."/>
        </authorList>
    </citation>
    <scope>NUCLEOTIDE SEQUENCE [LARGE SCALE GENOMIC DNA]</scope>
    <source>
        <strain evidence="1 2">DSM 11443</strain>
    </source>
</reference>
<proteinExistence type="predicted"/>
<protein>
    <recommendedName>
        <fullName evidence="3">Mobilisation protein (MobC)</fullName>
    </recommendedName>
</protein>
<organism evidence="1 2">
    <name type="scientific">Sulfitobacter brevis</name>
    <dbReference type="NCBI Taxonomy" id="74348"/>
    <lineage>
        <taxon>Bacteria</taxon>
        <taxon>Pseudomonadati</taxon>
        <taxon>Pseudomonadota</taxon>
        <taxon>Alphaproteobacteria</taxon>
        <taxon>Rhodobacterales</taxon>
        <taxon>Roseobacteraceae</taxon>
        <taxon>Sulfitobacter</taxon>
    </lineage>
</organism>
<dbReference type="AlphaFoldDB" id="A0A1I2GCL5"/>
<evidence type="ECO:0000313" key="2">
    <source>
        <dbReference type="Proteomes" id="UP000198977"/>
    </source>
</evidence>
<evidence type="ECO:0008006" key="3">
    <source>
        <dbReference type="Google" id="ProtNLM"/>
    </source>
</evidence>
<evidence type="ECO:0000313" key="1">
    <source>
        <dbReference type="EMBL" id="SFF14740.1"/>
    </source>
</evidence>